<dbReference type="EMBL" id="QRWX01000001">
    <property type="protein sequence ID" value="RGT57685.1"/>
    <property type="molecule type" value="Genomic_DNA"/>
</dbReference>
<name>A0A412PHP4_9FIRM</name>
<keyword evidence="2" id="KW-0680">Restriction system</keyword>
<reference evidence="5 6" key="1">
    <citation type="submission" date="2018-08" db="EMBL/GenBank/DDBJ databases">
        <title>A genome reference for cultivated species of the human gut microbiota.</title>
        <authorList>
            <person name="Zou Y."/>
            <person name="Xue W."/>
            <person name="Luo G."/>
        </authorList>
    </citation>
    <scope>NUCLEOTIDE SEQUENCE [LARGE SCALE GENOMIC DNA]</scope>
    <source>
        <strain evidence="5 6">AF18-46</strain>
    </source>
</reference>
<dbReference type="PANTHER" id="PTHR30408:SF13">
    <property type="entry name" value="TYPE I RESTRICTION ENZYME HINDI SPECIFICITY SUBUNIT"/>
    <property type="match status" value="1"/>
</dbReference>
<organism evidence="5 6">
    <name type="scientific">Solobacterium moorei</name>
    <dbReference type="NCBI Taxonomy" id="102148"/>
    <lineage>
        <taxon>Bacteria</taxon>
        <taxon>Bacillati</taxon>
        <taxon>Bacillota</taxon>
        <taxon>Erysipelotrichia</taxon>
        <taxon>Erysipelotrichales</taxon>
        <taxon>Erysipelotrichaceae</taxon>
        <taxon>Solobacterium</taxon>
    </lineage>
</organism>
<evidence type="ECO:0000313" key="5">
    <source>
        <dbReference type="EMBL" id="RGT57685.1"/>
    </source>
</evidence>
<dbReference type="AlphaFoldDB" id="A0A412PHP4"/>
<dbReference type="InterPro" id="IPR000055">
    <property type="entry name" value="Restrct_endonuc_typeI_TRD"/>
</dbReference>
<dbReference type="InterPro" id="IPR044946">
    <property type="entry name" value="Restrct_endonuc_typeI_TRD_sf"/>
</dbReference>
<dbReference type="GO" id="GO:0009307">
    <property type="term" value="P:DNA restriction-modification system"/>
    <property type="evidence" value="ECO:0007669"/>
    <property type="project" value="UniProtKB-KW"/>
</dbReference>
<comment type="similarity">
    <text evidence="1">Belongs to the type-I restriction system S methylase family.</text>
</comment>
<evidence type="ECO:0000256" key="3">
    <source>
        <dbReference type="ARBA" id="ARBA00023125"/>
    </source>
</evidence>
<keyword evidence="5" id="KW-0255">Endonuclease</keyword>
<protein>
    <submittedName>
        <fullName evidence="5">Restriction endonuclease subunit S</fullName>
    </submittedName>
</protein>
<gene>
    <name evidence="5" type="ORF">DWX20_01165</name>
</gene>
<dbReference type="CDD" id="cd17278">
    <property type="entry name" value="RMtype1_S_LdeBORF1052P-TRD2-CR2"/>
    <property type="match status" value="1"/>
</dbReference>
<keyword evidence="3" id="KW-0238">DNA-binding</keyword>
<dbReference type="RefSeq" id="WP_118764165.1">
    <property type="nucleotide sequence ID" value="NZ_CABJCF010000001.1"/>
</dbReference>
<evidence type="ECO:0000313" key="6">
    <source>
        <dbReference type="Proteomes" id="UP000284731"/>
    </source>
</evidence>
<evidence type="ECO:0000256" key="1">
    <source>
        <dbReference type="ARBA" id="ARBA00010923"/>
    </source>
</evidence>
<dbReference type="GO" id="GO:0004519">
    <property type="term" value="F:endonuclease activity"/>
    <property type="evidence" value="ECO:0007669"/>
    <property type="project" value="UniProtKB-KW"/>
</dbReference>
<evidence type="ECO:0000256" key="2">
    <source>
        <dbReference type="ARBA" id="ARBA00022747"/>
    </source>
</evidence>
<feature type="domain" description="Type I restriction modification DNA specificity" evidence="4">
    <location>
        <begin position="13"/>
        <end position="198"/>
    </location>
</feature>
<feature type="domain" description="Type I restriction modification DNA specificity" evidence="4">
    <location>
        <begin position="219"/>
        <end position="411"/>
    </location>
</feature>
<dbReference type="Pfam" id="PF01420">
    <property type="entry name" value="Methylase_S"/>
    <property type="match status" value="2"/>
</dbReference>
<proteinExistence type="inferred from homology"/>
<sequence>MKFYETRIGTIPDCWEVQPIKQIAEIVTDYVANGSFASLADNVRYKDEEDVAVLIRLVDYNNNFQGRFIFIDEHAYQFLEKSKLFGGEIIISNVGANVGTVFRCPKLAYKMSLAPNAIMVKFNGNDDFYFHWLRGYKGQQMLKSIVTGSAQPKFNKTNFKEMLVPVPPIEVQNRIASILNAIDEKISINKKINNNLEQQAQALFKSWFVDFEPFNGTMPSDWEIVPLEKIADFQNGYAFKSKKLLNEPSPDCYQVFKQGHIARSGGFIPDGTKSWYPKSLASKLEKFVLKKGDILMAMTDMKDNVAILGNTAVMPLDNEYIVNQRVGHLRANGYKGVTYPFIYLLTNSTDFLVDLRSRANSGVQVNLSSSEIKASQTVLPSEEVNHAFSEITLPMFEIIINNQLENQRLAQLRDTLLPKLMSGELDVSGIEL</sequence>
<keyword evidence="5" id="KW-0378">Hydrolase</keyword>
<dbReference type="Proteomes" id="UP000284731">
    <property type="component" value="Unassembled WGS sequence"/>
</dbReference>
<dbReference type="InterPro" id="IPR052021">
    <property type="entry name" value="Type-I_RS_S_subunit"/>
</dbReference>
<dbReference type="Gene3D" id="3.90.220.20">
    <property type="entry name" value="DNA methylase specificity domains"/>
    <property type="match status" value="2"/>
</dbReference>
<accession>A0A412PHP4</accession>
<dbReference type="PANTHER" id="PTHR30408">
    <property type="entry name" value="TYPE-1 RESTRICTION ENZYME ECOKI SPECIFICITY PROTEIN"/>
    <property type="match status" value="1"/>
</dbReference>
<dbReference type="SUPFAM" id="SSF116734">
    <property type="entry name" value="DNA methylase specificity domain"/>
    <property type="match status" value="2"/>
</dbReference>
<comment type="caution">
    <text evidence="5">The sequence shown here is derived from an EMBL/GenBank/DDBJ whole genome shotgun (WGS) entry which is preliminary data.</text>
</comment>
<keyword evidence="5" id="KW-0540">Nuclease</keyword>
<evidence type="ECO:0000259" key="4">
    <source>
        <dbReference type="Pfam" id="PF01420"/>
    </source>
</evidence>
<dbReference type="GO" id="GO:0003677">
    <property type="term" value="F:DNA binding"/>
    <property type="evidence" value="ECO:0007669"/>
    <property type="project" value="UniProtKB-KW"/>
</dbReference>